<feature type="transmembrane region" description="Helical" evidence="1">
    <location>
        <begin position="287"/>
        <end position="307"/>
    </location>
</feature>
<name>A0A7K3V9T8_RHILE</name>
<feature type="transmembrane region" description="Helical" evidence="1">
    <location>
        <begin position="168"/>
        <end position="189"/>
    </location>
</feature>
<feature type="transmembrane region" description="Helical" evidence="1">
    <location>
        <begin position="85"/>
        <end position="105"/>
    </location>
</feature>
<evidence type="ECO:0000256" key="1">
    <source>
        <dbReference type="SAM" id="Phobius"/>
    </source>
</evidence>
<dbReference type="RefSeq" id="WP_164045847.1">
    <property type="nucleotide sequence ID" value="NZ_JBGEYD010000001.1"/>
</dbReference>
<feature type="transmembrane region" description="Helical" evidence="1">
    <location>
        <begin position="111"/>
        <end position="130"/>
    </location>
</feature>
<gene>
    <name evidence="2" type="ORF">GR257_03520</name>
</gene>
<dbReference type="PANTHER" id="PTHR36840">
    <property type="entry name" value="BLL5714 PROTEIN"/>
    <property type="match status" value="1"/>
</dbReference>
<keyword evidence="1" id="KW-0472">Membrane</keyword>
<reference evidence="2 3" key="1">
    <citation type="submission" date="2019-12" db="EMBL/GenBank/DDBJ databases">
        <title>Rhizobium genotypes associated with high levels of biological nitrogen fixation by grain legumes in a temperate-maritime cropping system.</title>
        <authorList>
            <person name="Maluk M."/>
            <person name="Francesc Ferrando Molina F."/>
            <person name="Lopez Del Egido L."/>
            <person name="Lafos M."/>
            <person name="Langarica-Fuentes A."/>
            <person name="Gebre Yohannes G."/>
            <person name="Young M.W."/>
            <person name="Martin P."/>
            <person name="Gantlett R."/>
            <person name="Kenicer G."/>
            <person name="Hawes C."/>
            <person name="Begg G.S."/>
            <person name="Quilliam R.S."/>
            <person name="Squire G.R."/>
            <person name="Poole P.S."/>
            <person name="Young P.W."/>
            <person name="Iannetta P.M."/>
            <person name="James E.K."/>
        </authorList>
    </citation>
    <scope>NUCLEOTIDE SEQUENCE [LARGE SCALE GENOMIC DNA]</scope>
    <source>
        <strain evidence="2 3">JHI54</strain>
    </source>
</reference>
<dbReference type="Proteomes" id="UP000471705">
    <property type="component" value="Unassembled WGS sequence"/>
</dbReference>
<evidence type="ECO:0000313" key="3">
    <source>
        <dbReference type="Proteomes" id="UP000471705"/>
    </source>
</evidence>
<sequence>MAKTNGKNWLRAKGSASSNKVTFLELFFDLVFVFSISQLSHALAAHYTPLGAAESALMTFAVWWVWIFTAWVTNWLDPDKMPVRGMLVALMMLGLLLSASIPEAFGDKGLLFAGAYVAMQVGRSLFTTYAMTRVDRANTLNFVRITAWLVVAGAFWIAGGLLEHEARLIAWVIALAIEYAGPAAGFAVPGLGRSTARDWDVSGAHMAERCALFVIICLGEAILVSGRTFAELPFSGLTSVVFVTAFIGTVAMWWLYFRFGHGRAAHRIEHEETPGSLARQAFTYGHIPILAGIIVHAVAVEFMFSHPHETGDLGIAAAVLGGSGLFLIGNLWFKGATSGRMPLSHLAGLVFLILLAFVAPFIEVYLMGILATLVLIVVAAWEYRSLTGTEAAPTLH</sequence>
<proteinExistence type="predicted"/>
<dbReference type="InterPro" id="IPR010640">
    <property type="entry name" value="Low_temperature_requirement_A"/>
</dbReference>
<feature type="transmembrane region" description="Helical" evidence="1">
    <location>
        <begin position="236"/>
        <end position="257"/>
    </location>
</feature>
<feature type="transmembrane region" description="Helical" evidence="1">
    <location>
        <begin position="313"/>
        <end position="333"/>
    </location>
</feature>
<organism evidence="2 3">
    <name type="scientific">Rhizobium leguminosarum</name>
    <dbReference type="NCBI Taxonomy" id="384"/>
    <lineage>
        <taxon>Bacteria</taxon>
        <taxon>Pseudomonadati</taxon>
        <taxon>Pseudomonadota</taxon>
        <taxon>Alphaproteobacteria</taxon>
        <taxon>Hyphomicrobiales</taxon>
        <taxon>Rhizobiaceae</taxon>
        <taxon>Rhizobium/Agrobacterium group</taxon>
        <taxon>Rhizobium</taxon>
    </lineage>
</organism>
<protein>
    <recommendedName>
        <fullName evidence="4">Low temperature requirement protein A</fullName>
    </recommendedName>
</protein>
<accession>A0A7K3V9T8</accession>
<keyword evidence="1" id="KW-1133">Transmembrane helix</keyword>
<feature type="transmembrane region" description="Helical" evidence="1">
    <location>
        <begin position="56"/>
        <end position="73"/>
    </location>
</feature>
<feature type="transmembrane region" description="Helical" evidence="1">
    <location>
        <begin position="142"/>
        <end position="162"/>
    </location>
</feature>
<dbReference type="PANTHER" id="PTHR36840:SF1">
    <property type="entry name" value="BLL5714 PROTEIN"/>
    <property type="match status" value="1"/>
</dbReference>
<feature type="transmembrane region" description="Helical" evidence="1">
    <location>
        <begin position="210"/>
        <end position="230"/>
    </location>
</feature>
<feature type="transmembrane region" description="Helical" evidence="1">
    <location>
        <begin position="345"/>
        <end position="378"/>
    </location>
</feature>
<feature type="transmembrane region" description="Helical" evidence="1">
    <location>
        <begin position="21"/>
        <end position="44"/>
    </location>
</feature>
<keyword evidence="1" id="KW-0812">Transmembrane</keyword>
<comment type="caution">
    <text evidence="2">The sequence shown here is derived from an EMBL/GenBank/DDBJ whole genome shotgun (WGS) entry which is preliminary data.</text>
</comment>
<evidence type="ECO:0000313" key="2">
    <source>
        <dbReference type="EMBL" id="NEK13925.1"/>
    </source>
</evidence>
<dbReference type="EMBL" id="WUFV01000001">
    <property type="protein sequence ID" value="NEK13925.1"/>
    <property type="molecule type" value="Genomic_DNA"/>
</dbReference>
<dbReference type="Pfam" id="PF06772">
    <property type="entry name" value="LtrA"/>
    <property type="match status" value="1"/>
</dbReference>
<evidence type="ECO:0008006" key="4">
    <source>
        <dbReference type="Google" id="ProtNLM"/>
    </source>
</evidence>
<dbReference type="AlphaFoldDB" id="A0A7K3V9T8"/>